<comment type="caution">
    <text evidence="2">The sequence shown here is derived from an EMBL/GenBank/DDBJ whole genome shotgun (WGS) entry which is preliminary data.</text>
</comment>
<gene>
    <name evidence="2" type="ORF">GCK32_000211</name>
</gene>
<reference evidence="2 3" key="1">
    <citation type="submission" date="2019-10" db="EMBL/GenBank/DDBJ databases">
        <title>Assembly and Annotation for the nematode Trichostrongylus colubriformis.</title>
        <authorList>
            <person name="Martin J."/>
        </authorList>
    </citation>
    <scope>NUCLEOTIDE SEQUENCE [LARGE SCALE GENOMIC DNA]</scope>
    <source>
        <strain evidence="2">G859</strain>
        <tissue evidence="2">Whole worm</tissue>
    </source>
</reference>
<keyword evidence="1" id="KW-0472">Membrane</keyword>
<dbReference type="Proteomes" id="UP001331761">
    <property type="component" value="Unassembled WGS sequence"/>
</dbReference>
<feature type="transmembrane region" description="Helical" evidence="1">
    <location>
        <begin position="233"/>
        <end position="254"/>
    </location>
</feature>
<feature type="transmembrane region" description="Helical" evidence="1">
    <location>
        <begin position="6"/>
        <end position="27"/>
    </location>
</feature>
<evidence type="ECO:0000313" key="2">
    <source>
        <dbReference type="EMBL" id="KAK5967198.1"/>
    </source>
</evidence>
<keyword evidence="1" id="KW-0812">Transmembrane</keyword>
<feature type="transmembrane region" description="Helical" evidence="1">
    <location>
        <begin position="274"/>
        <end position="291"/>
    </location>
</feature>
<feature type="transmembrane region" description="Helical" evidence="1">
    <location>
        <begin position="39"/>
        <end position="61"/>
    </location>
</feature>
<dbReference type="EMBL" id="WIXE01022738">
    <property type="protein sequence ID" value="KAK5967198.1"/>
    <property type="molecule type" value="Genomic_DNA"/>
</dbReference>
<sequence>MLEDVLYEILPVVGFALSASSIFILVVMRKAVGVFRFTLWFGAIDLIAGLATVYAGFYGIVATVYGRTGELTTPIKCLFGAIHVPAWLFLDIFHMAVLSLFCLDRLVFMIVPVVYARASRFYLNWPVILLLGLISCAITVPAFSLSIESYKNASVVIPALCRLDSVTGQNYYHSHVLALQWMPISGEDYFTDGRSSIAGMGCIMLALLLYGIRGLKQRWRYNWSEESVNTKQLFVASFLRCFLMGVAVHMPVLFLYNSPERTQLHEVRDVLIRLSIYSIVSVLQPLWYVLVMPEFCTNVGMLFNQYGQNTERKWQSAGDPPQGDEHVDKFGDQNPFGSWYSAAGNVTGEAGLPIGNERSVSFYYDRM</sequence>
<feature type="transmembrane region" description="Helical" evidence="1">
    <location>
        <begin position="92"/>
        <end position="115"/>
    </location>
</feature>
<accession>A0AAN8F8V0</accession>
<evidence type="ECO:0000313" key="3">
    <source>
        <dbReference type="Proteomes" id="UP001331761"/>
    </source>
</evidence>
<proteinExistence type="predicted"/>
<name>A0AAN8F8V0_TRICO</name>
<keyword evidence="1" id="KW-1133">Transmembrane helix</keyword>
<organism evidence="2 3">
    <name type="scientific">Trichostrongylus colubriformis</name>
    <name type="common">Black scour worm</name>
    <dbReference type="NCBI Taxonomy" id="6319"/>
    <lineage>
        <taxon>Eukaryota</taxon>
        <taxon>Metazoa</taxon>
        <taxon>Ecdysozoa</taxon>
        <taxon>Nematoda</taxon>
        <taxon>Chromadorea</taxon>
        <taxon>Rhabditida</taxon>
        <taxon>Rhabditina</taxon>
        <taxon>Rhabditomorpha</taxon>
        <taxon>Strongyloidea</taxon>
        <taxon>Trichostrongylidae</taxon>
        <taxon>Trichostrongylus</taxon>
    </lineage>
</organism>
<keyword evidence="3" id="KW-1185">Reference proteome</keyword>
<evidence type="ECO:0000256" key="1">
    <source>
        <dbReference type="SAM" id="Phobius"/>
    </source>
</evidence>
<feature type="transmembrane region" description="Helical" evidence="1">
    <location>
        <begin position="195"/>
        <end position="212"/>
    </location>
</feature>
<protein>
    <submittedName>
        <fullName evidence="2">Uncharacterized protein</fullName>
    </submittedName>
</protein>
<dbReference type="AlphaFoldDB" id="A0AAN8F8V0"/>
<feature type="transmembrane region" description="Helical" evidence="1">
    <location>
        <begin position="127"/>
        <end position="147"/>
    </location>
</feature>